<evidence type="ECO:0000256" key="3">
    <source>
        <dbReference type="ARBA" id="ARBA00022737"/>
    </source>
</evidence>
<dbReference type="GO" id="GO:0005886">
    <property type="term" value="C:plasma membrane"/>
    <property type="evidence" value="ECO:0007669"/>
    <property type="project" value="TreeGrafter"/>
</dbReference>
<keyword evidence="5 6" id="KW-0472">Membrane</keyword>
<keyword evidence="7" id="KW-0732">Signal</keyword>
<comment type="caution">
    <text evidence="8">The sequence shown here is derived from an EMBL/GenBank/DDBJ whole genome shotgun (WGS) entry which is preliminary data.</text>
</comment>
<dbReference type="InterPro" id="IPR050685">
    <property type="entry name" value="LDLR"/>
</dbReference>
<evidence type="ECO:0000256" key="5">
    <source>
        <dbReference type="ARBA" id="ARBA00023136"/>
    </source>
</evidence>
<dbReference type="PANTHER" id="PTHR24270">
    <property type="entry name" value="LOW-DENSITY LIPOPROTEIN RECEPTOR-RELATED"/>
    <property type="match status" value="1"/>
</dbReference>
<protein>
    <submittedName>
        <fullName evidence="8">Uncharacterized protein</fullName>
    </submittedName>
</protein>
<keyword evidence="2 6" id="KW-0812">Transmembrane</keyword>
<keyword evidence="3" id="KW-0677">Repeat</keyword>
<dbReference type="Proteomes" id="UP001497497">
    <property type="component" value="Unassembled WGS sequence"/>
</dbReference>
<comment type="subcellular location">
    <subcellularLocation>
        <location evidence="1">Membrane</location>
        <topology evidence="1">Single-pass membrane protein</topology>
    </subcellularLocation>
</comment>
<reference evidence="8 9" key="1">
    <citation type="submission" date="2024-04" db="EMBL/GenBank/DDBJ databases">
        <authorList>
            <consortium name="Genoscope - CEA"/>
            <person name="William W."/>
        </authorList>
    </citation>
    <scope>NUCLEOTIDE SEQUENCE [LARGE SCALE GENOMIC DNA]</scope>
</reference>
<organism evidence="8 9">
    <name type="scientific">Lymnaea stagnalis</name>
    <name type="common">Great pond snail</name>
    <name type="synonym">Helix stagnalis</name>
    <dbReference type="NCBI Taxonomy" id="6523"/>
    <lineage>
        <taxon>Eukaryota</taxon>
        <taxon>Metazoa</taxon>
        <taxon>Spiralia</taxon>
        <taxon>Lophotrochozoa</taxon>
        <taxon>Mollusca</taxon>
        <taxon>Gastropoda</taxon>
        <taxon>Heterobranchia</taxon>
        <taxon>Euthyneura</taxon>
        <taxon>Panpulmonata</taxon>
        <taxon>Hygrophila</taxon>
        <taxon>Lymnaeoidea</taxon>
        <taxon>Lymnaeidae</taxon>
        <taxon>Lymnaea</taxon>
    </lineage>
</organism>
<evidence type="ECO:0000256" key="6">
    <source>
        <dbReference type="SAM" id="Phobius"/>
    </source>
</evidence>
<evidence type="ECO:0000256" key="4">
    <source>
        <dbReference type="ARBA" id="ARBA00022989"/>
    </source>
</evidence>
<accession>A0AAV2H8C1</accession>
<dbReference type="AlphaFoldDB" id="A0AAV2H8C1"/>
<keyword evidence="4 6" id="KW-1133">Transmembrane helix</keyword>
<evidence type="ECO:0000256" key="7">
    <source>
        <dbReference type="SAM" id="SignalP"/>
    </source>
</evidence>
<evidence type="ECO:0000313" key="9">
    <source>
        <dbReference type="Proteomes" id="UP001497497"/>
    </source>
</evidence>
<sequence length="666" mass="73815">MYIMGGKMNKIVFFVFLCFIMTPSTVSAECTRLPVCEEGQYCDGEDCKACDHGFYQEQLRHKEIACKPWTVRHASENWIIVVNGSATRDVQWDCMPGYVQRTFSVKETECFPQTTTTTTSSTKAPTKNVTSTHVVTSPTTRASEVTSTKEPKLEMLSILLIIPIGLVVGVFIYCICRKKVLRSSEGNMTVEDGYGTVEGGSEKVPLIPLPATDLAKELEFQKMIKDIGFKDAMKLIRIIPDPSLQFKAQNRLQFNRTKNNDTVAYLAITLCDWLANNPAIDSTKCLAWTLEYIKNITDKFNNGNDSCNNGNGNCNRGNGEDSCNNVNNCNKGTDNCNNGTDNCDNGNGEDNCNDGNDSCNNGTDNCNNGNGNDNCNGSNDNCNHGNGEDNGNNGNDDGNDNCNNGNDDCNDGTDNYNNGNDDCNDGTDHCNNGKDDCNDGTDHCNNGNDDCNNGTDNCNNGNDDCNDGTDHCNNGNDDCNDGTDHCNNGSDDCNDGTDNCNNGNDDCNDGTDHFNNCNDDFNDGNDNCNNGNAIEGQRAQLLLPDEVQTPISTDQCFHKLCYFIVENLGVPEAEQFITILDPKLTLILRNRFDYLRRDFKEWEASFVDTLAEWKMKTSQQPPVVRRFEEILKELEQNQILDSRIYQLLIREFELSLTSHEGVLQRD</sequence>
<proteinExistence type="predicted"/>
<feature type="chain" id="PRO_5043348623" evidence="7">
    <location>
        <begin position="29"/>
        <end position="666"/>
    </location>
</feature>
<keyword evidence="9" id="KW-1185">Reference proteome</keyword>
<feature type="signal peptide" evidence="7">
    <location>
        <begin position="1"/>
        <end position="28"/>
    </location>
</feature>
<dbReference type="EMBL" id="CAXITT010000057">
    <property type="protein sequence ID" value="CAL1529870.1"/>
    <property type="molecule type" value="Genomic_DNA"/>
</dbReference>
<feature type="transmembrane region" description="Helical" evidence="6">
    <location>
        <begin position="155"/>
        <end position="176"/>
    </location>
</feature>
<evidence type="ECO:0000256" key="2">
    <source>
        <dbReference type="ARBA" id="ARBA00022692"/>
    </source>
</evidence>
<name>A0AAV2H8C1_LYMST</name>
<evidence type="ECO:0000313" key="8">
    <source>
        <dbReference type="EMBL" id="CAL1529870.1"/>
    </source>
</evidence>
<evidence type="ECO:0000256" key="1">
    <source>
        <dbReference type="ARBA" id="ARBA00004167"/>
    </source>
</evidence>
<gene>
    <name evidence="8" type="ORF">GSLYS_00004003001</name>
</gene>